<dbReference type="AlphaFoldDB" id="A0A4Q7E3J1"/>
<proteinExistence type="predicted"/>
<dbReference type="Proteomes" id="UP000292345">
    <property type="component" value="Unassembled WGS sequence"/>
</dbReference>
<evidence type="ECO:0000313" key="2">
    <source>
        <dbReference type="EMBL" id="RZM76480.1"/>
    </source>
</evidence>
<dbReference type="RefSeq" id="WP_130245958.1">
    <property type="nucleotide sequence ID" value="NZ_PPUZ01000049.1"/>
</dbReference>
<protein>
    <submittedName>
        <fullName evidence="2">Uncharacterized protein</fullName>
    </submittedName>
</protein>
<keyword evidence="1" id="KW-0472">Membrane</keyword>
<feature type="transmembrane region" description="Helical" evidence="1">
    <location>
        <begin position="91"/>
        <end position="109"/>
    </location>
</feature>
<gene>
    <name evidence="2" type="ORF">C3B51_18105</name>
</gene>
<keyword evidence="1" id="KW-0812">Transmembrane</keyword>
<keyword evidence="1" id="KW-1133">Transmembrane helix</keyword>
<sequence>MKLIPYEKFQIDTGLSSEELVQRIRAFTGEKKLFSFSPTHEFSGHVNEYEFEITKNITYQNSFNPVIEGKIEQKSVGAQVTISMRLNLPTMIFMFIWFLVVGIGCMAFLSNMNEFSLQMLIPFGMLIFGVALVSGGFWFEASKQKRRLIELLSKK</sequence>
<evidence type="ECO:0000256" key="1">
    <source>
        <dbReference type="SAM" id="Phobius"/>
    </source>
</evidence>
<feature type="transmembrane region" description="Helical" evidence="1">
    <location>
        <begin position="115"/>
        <end position="139"/>
    </location>
</feature>
<accession>A0A4Q7E3J1</accession>
<dbReference type="EMBL" id="PPUZ01000049">
    <property type="protein sequence ID" value="RZM76480.1"/>
    <property type="molecule type" value="Genomic_DNA"/>
</dbReference>
<name>A0A4Q7E3J1_9GAMM</name>
<organism evidence="2 3">
    <name type="scientific">Pseudoalteromonas rubra</name>
    <dbReference type="NCBI Taxonomy" id="43658"/>
    <lineage>
        <taxon>Bacteria</taxon>
        <taxon>Pseudomonadati</taxon>
        <taxon>Pseudomonadota</taxon>
        <taxon>Gammaproteobacteria</taxon>
        <taxon>Alteromonadales</taxon>
        <taxon>Pseudoalteromonadaceae</taxon>
        <taxon>Pseudoalteromonas</taxon>
    </lineage>
</organism>
<reference evidence="2 3" key="1">
    <citation type="submission" date="2018-01" db="EMBL/GenBank/DDBJ databases">
        <title>Co-occurrence of chitin degradation, pigmentation and bioactivity in marine Pseudoalteromonas.</title>
        <authorList>
            <person name="Paulsen S."/>
            <person name="Gram L."/>
            <person name="Machado H."/>
        </authorList>
    </citation>
    <scope>NUCLEOTIDE SEQUENCE [LARGE SCALE GENOMIC DNA]</scope>
    <source>
        <strain evidence="2 3">S1946</strain>
    </source>
</reference>
<comment type="caution">
    <text evidence="2">The sequence shown here is derived from an EMBL/GenBank/DDBJ whole genome shotgun (WGS) entry which is preliminary data.</text>
</comment>
<evidence type="ECO:0000313" key="3">
    <source>
        <dbReference type="Proteomes" id="UP000292345"/>
    </source>
</evidence>